<dbReference type="CDD" id="cd03709">
    <property type="entry name" value="lepA_C"/>
    <property type="match status" value="1"/>
</dbReference>
<dbReference type="FunFam" id="3.30.70.870:FF:000004">
    <property type="entry name" value="Translation factor GUF1, mitochondrial"/>
    <property type="match status" value="1"/>
</dbReference>
<evidence type="ECO:0000256" key="7">
    <source>
        <dbReference type="ARBA" id="ARBA00023136"/>
    </source>
</evidence>
<keyword evidence="6 12" id="KW-0342">GTP-binding</keyword>
<dbReference type="Pfam" id="PF00009">
    <property type="entry name" value="GTP_EFTU"/>
    <property type="match status" value="1"/>
</dbReference>
<dbReference type="InterPro" id="IPR035647">
    <property type="entry name" value="EFG_III/V"/>
</dbReference>
<dbReference type="GO" id="GO:0043022">
    <property type="term" value="F:ribosome binding"/>
    <property type="evidence" value="ECO:0007669"/>
    <property type="project" value="UniProtKB-UniRule"/>
</dbReference>
<dbReference type="Gene3D" id="3.40.50.300">
    <property type="entry name" value="P-loop containing nucleotide triphosphate hydrolases"/>
    <property type="match status" value="1"/>
</dbReference>
<evidence type="ECO:0000256" key="8">
    <source>
        <dbReference type="ARBA" id="ARBA00050293"/>
    </source>
</evidence>
<dbReference type="AlphaFoldDB" id="A0A328VBT8"/>
<dbReference type="GO" id="GO:0005525">
    <property type="term" value="F:GTP binding"/>
    <property type="evidence" value="ECO:0007669"/>
    <property type="project" value="UniProtKB-UniRule"/>
</dbReference>
<comment type="catalytic activity">
    <reaction evidence="8 12">
        <text>GTP + H2O = GDP + phosphate + H(+)</text>
        <dbReference type="Rhea" id="RHEA:19669"/>
        <dbReference type="ChEBI" id="CHEBI:15377"/>
        <dbReference type="ChEBI" id="CHEBI:15378"/>
        <dbReference type="ChEBI" id="CHEBI:37565"/>
        <dbReference type="ChEBI" id="CHEBI:43474"/>
        <dbReference type="ChEBI" id="CHEBI:58189"/>
        <dbReference type="EC" id="3.6.5.n1"/>
    </reaction>
</comment>
<dbReference type="OrthoDB" id="9804431at2"/>
<dbReference type="Gene3D" id="3.30.70.870">
    <property type="entry name" value="Elongation Factor G (Translational Gtpase), domain 3"/>
    <property type="match status" value="1"/>
</dbReference>
<dbReference type="InterPro" id="IPR009000">
    <property type="entry name" value="Transl_B-barrel_sf"/>
</dbReference>
<sequence>MTDQAHIRNFCIIAHIDHGKSTLADRLLEYTGTISSREMTEQVLDQMELERERGITIKAQAVRMLYTARNGEQYELNLIDTPGHVDFTYEVSRSLAACEGALLVIDATQGIEAQTLANLYLALEADLTIIPVINKIDLPSADPERVRQEVEDVIGLPASECLLASAKEGIGVSEILEAIVERIPPPHGNLGRPLRALVFDSHYDSYKGVIAYVRIVDGSVRVGDRIAMMATGSVTEVIEAGYFQPRMVSTQILSAGEVGYLATGFKNVKDCRVGDTATVPEVLGQIEPLPGYKPAKPMVFAGFYPVDSDDYPLLREALERLQLNDASLSFEPETSAALGFGFRCGFLGLLHMEIIQERLEREYGLRILATAPNVEYYVTKRNGEVVKVDNPSAFPPPGEIEKIEEPWVELSIFSPARYIGPIMELVTARRGVFKEMKYIEADRVLLTYRMPLAELIVDFHDQLKSRTQGYASLDYSFAGYREADLVKLDILVNGQPVDALSIIVHRSEAYRRGRALVEKLHKLIPRQLFEVPIQAAIGSRVIARETIKALRKDVLAKCYGGDVTRKKKLLEKQKEGKKRMKMVGSVEIPQEAFMAVLSLKEDGE</sequence>
<dbReference type="RefSeq" id="WP_112427640.1">
    <property type="nucleotide sequence ID" value="NZ_MCIF01000002.1"/>
</dbReference>
<protein>
    <recommendedName>
        <fullName evidence="11 12">Elongation factor 4</fullName>
        <shortName evidence="12">EF-4</shortName>
        <ecNumber evidence="11 12">3.6.5.n1</ecNumber>
    </recommendedName>
    <alternativeName>
        <fullName evidence="12">Ribosomal back-translocase LepA</fullName>
    </alternativeName>
</protein>
<dbReference type="HAMAP" id="MF_00071">
    <property type="entry name" value="LepA"/>
    <property type="match status" value="1"/>
</dbReference>
<evidence type="ECO:0000313" key="14">
    <source>
        <dbReference type="EMBL" id="RAQ95158.1"/>
    </source>
</evidence>
<dbReference type="CDD" id="cd03699">
    <property type="entry name" value="EF4_II"/>
    <property type="match status" value="1"/>
</dbReference>
<dbReference type="SMART" id="SM00838">
    <property type="entry name" value="EFG_C"/>
    <property type="match status" value="1"/>
</dbReference>
<dbReference type="InterPro" id="IPR000795">
    <property type="entry name" value="T_Tr_GTP-bd_dom"/>
</dbReference>
<dbReference type="GO" id="GO:0005886">
    <property type="term" value="C:plasma membrane"/>
    <property type="evidence" value="ECO:0007669"/>
    <property type="project" value="UniProtKB-SubCell"/>
</dbReference>
<keyword evidence="14" id="KW-0251">Elongation factor</keyword>
<organism evidence="14 15">
    <name type="scientific">Thermogemmatispora tikiterensis</name>
    <dbReference type="NCBI Taxonomy" id="1825093"/>
    <lineage>
        <taxon>Bacteria</taxon>
        <taxon>Bacillati</taxon>
        <taxon>Chloroflexota</taxon>
        <taxon>Ktedonobacteria</taxon>
        <taxon>Thermogemmatisporales</taxon>
        <taxon>Thermogemmatisporaceae</taxon>
        <taxon>Thermogemmatispora</taxon>
    </lineage>
</organism>
<proteinExistence type="inferred from homology"/>
<dbReference type="GO" id="GO:0045727">
    <property type="term" value="P:positive regulation of translation"/>
    <property type="evidence" value="ECO:0007669"/>
    <property type="project" value="UniProtKB-UniRule"/>
</dbReference>
<dbReference type="Pfam" id="PF03144">
    <property type="entry name" value="GTP_EFTU_D2"/>
    <property type="match status" value="1"/>
</dbReference>
<dbReference type="FunFam" id="3.40.50.300:FF:000078">
    <property type="entry name" value="Elongation factor 4"/>
    <property type="match status" value="1"/>
</dbReference>
<gene>
    <name evidence="12" type="primary">lepA</name>
    <name evidence="14" type="ORF">A4R35_06395</name>
</gene>
<dbReference type="NCBIfam" id="TIGR01393">
    <property type="entry name" value="lepA"/>
    <property type="match status" value="1"/>
</dbReference>
<feature type="binding site" evidence="12">
    <location>
        <begin position="134"/>
        <end position="137"/>
    </location>
    <ligand>
        <name>GTP</name>
        <dbReference type="ChEBI" id="CHEBI:37565"/>
    </ligand>
</feature>
<dbReference type="PANTHER" id="PTHR43512">
    <property type="entry name" value="TRANSLATION FACTOR GUF1-RELATED"/>
    <property type="match status" value="1"/>
</dbReference>
<evidence type="ECO:0000256" key="1">
    <source>
        <dbReference type="ARBA" id="ARBA00005454"/>
    </source>
</evidence>
<dbReference type="Pfam" id="PF00679">
    <property type="entry name" value="EFG_C"/>
    <property type="match status" value="1"/>
</dbReference>
<comment type="caution">
    <text evidence="14">The sequence shown here is derived from an EMBL/GenBank/DDBJ whole genome shotgun (WGS) entry which is preliminary data.</text>
</comment>
<dbReference type="InterPro" id="IPR038363">
    <property type="entry name" value="LepA_C_sf"/>
</dbReference>
<evidence type="ECO:0000256" key="9">
    <source>
        <dbReference type="ARBA" id="ARBA00057626"/>
    </source>
</evidence>
<dbReference type="InterPro" id="IPR004161">
    <property type="entry name" value="EFTu-like_2"/>
</dbReference>
<feature type="binding site" evidence="12">
    <location>
        <begin position="17"/>
        <end position="22"/>
    </location>
    <ligand>
        <name>GTP</name>
        <dbReference type="ChEBI" id="CHEBI:37565"/>
    </ligand>
</feature>
<dbReference type="EC" id="3.6.5.n1" evidence="11 12"/>
<dbReference type="PROSITE" id="PS51722">
    <property type="entry name" value="G_TR_2"/>
    <property type="match status" value="1"/>
</dbReference>
<keyword evidence="3 12" id="KW-0547">Nucleotide-binding</keyword>
<evidence type="ECO:0000256" key="3">
    <source>
        <dbReference type="ARBA" id="ARBA00022741"/>
    </source>
</evidence>
<comment type="subcellular location">
    <subcellularLocation>
        <location evidence="12">Cell membrane</location>
        <topology evidence="12">Peripheral membrane protein</topology>
        <orientation evidence="12">Cytoplasmic side</orientation>
    </subcellularLocation>
</comment>
<dbReference type="GO" id="GO:0003924">
    <property type="term" value="F:GTPase activity"/>
    <property type="evidence" value="ECO:0007669"/>
    <property type="project" value="UniProtKB-UniRule"/>
</dbReference>
<dbReference type="Gene3D" id="3.30.70.2570">
    <property type="entry name" value="Elongation factor 4, C-terminal domain"/>
    <property type="match status" value="1"/>
</dbReference>
<accession>A0A328VBT8</accession>
<dbReference type="Gene3D" id="3.30.70.240">
    <property type="match status" value="1"/>
</dbReference>
<keyword evidence="7 12" id="KW-0472">Membrane</keyword>
<reference evidence="14 15" key="1">
    <citation type="submission" date="2016-08" db="EMBL/GenBank/DDBJ databases">
        <title>Analysis of Carbohydrate Active Enzymes in Thermogemmatispora T81 Reveals Carbohydrate Degradation Ability.</title>
        <authorList>
            <person name="Tomazini A."/>
            <person name="Lal S."/>
            <person name="Stott M."/>
            <person name="Henrissat B."/>
            <person name="Polikarpov I."/>
            <person name="Sparling R."/>
            <person name="Levin D.B."/>
        </authorList>
    </citation>
    <scope>NUCLEOTIDE SEQUENCE [LARGE SCALE GENOMIC DNA]</scope>
    <source>
        <strain evidence="14 15">T81</strain>
    </source>
</reference>
<evidence type="ECO:0000256" key="4">
    <source>
        <dbReference type="ARBA" id="ARBA00022801"/>
    </source>
</evidence>
<keyword evidence="15" id="KW-1185">Reference proteome</keyword>
<dbReference type="FunFam" id="3.30.70.240:FF:000007">
    <property type="entry name" value="Translation factor GUF1, mitochondrial"/>
    <property type="match status" value="1"/>
</dbReference>
<dbReference type="InterPro" id="IPR006297">
    <property type="entry name" value="EF-4"/>
</dbReference>
<comment type="function">
    <text evidence="9 12">Required for accurate and efficient protein synthesis under certain stress conditions. May act as a fidelity factor of the translation reaction, by catalyzing a one-codon backward translocation of tRNAs on improperly translocated ribosomes. Back-translocation proceeds from a post-translocation (POST) complex to a pre-translocation (PRE) complex, thus giving elongation factor G a second chance to translocate the tRNAs correctly. Binds to ribosomes in a GTP-dependent manner.</text>
</comment>
<dbReference type="PANTHER" id="PTHR43512:SF4">
    <property type="entry name" value="TRANSLATION FACTOR GUF1 HOMOLOG, CHLOROPLASTIC"/>
    <property type="match status" value="1"/>
</dbReference>
<comment type="similarity">
    <text evidence="1 12">Belongs to the TRAFAC class translation factor GTPase superfamily. Classic translation factor GTPase family. LepA subfamily.</text>
</comment>
<dbReference type="GO" id="GO:0003746">
    <property type="term" value="F:translation elongation factor activity"/>
    <property type="evidence" value="ECO:0007669"/>
    <property type="project" value="UniProtKB-UniRule"/>
</dbReference>
<dbReference type="Gene3D" id="2.40.30.10">
    <property type="entry name" value="Translation factors"/>
    <property type="match status" value="1"/>
</dbReference>
<keyword evidence="4 12" id="KW-0378">Hydrolase</keyword>
<evidence type="ECO:0000313" key="15">
    <source>
        <dbReference type="Proteomes" id="UP000248706"/>
    </source>
</evidence>
<dbReference type="InterPro" id="IPR013842">
    <property type="entry name" value="LepA_CTD"/>
</dbReference>
<evidence type="ECO:0000256" key="5">
    <source>
        <dbReference type="ARBA" id="ARBA00022917"/>
    </source>
</evidence>
<evidence type="ECO:0000256" key="2">
    <source>
        <dbReference type="ARBA" id="ARBA00022475"/>
    </source>
</evidence>
<keyword evidence="5 12" id="KW-0648">Protein biosynthesis</keyword>
<evidence type="ECO:0000256" key="6">
    <source>
        <dbReference type="ARBA" id="ARBA00023134"/>
    </source>
</evidence>
<dbReference type="NCBIfam" id="TIGR00231">
    <property type="entry name" value="small_GTP"/>
    <property type="match status" value="1"/>
</dbReference>
<feature type="domain" description="Tr-type G" evidence="13">
    <location>
        <begin position="5"/>
        <end position="187"/>
    </location>
</feature>
<evidence type="ECO:0000256" key="10">
    <source>
        <dbReference type="ARBA" id="ARBA00061052"/>
    </source>
</evidence>
<dbReference type="InterPro" id="IPR035654">
    <property type="entry name" value="LepA_IV"/>
</dbReference>
<name>A0A328VBT8_9CHLR</name>
<evidence type="ECO:0000256" key="11">
    <source>
        <dbReference type="ARBA" id="ARBA00066744"/>
    </source>
</evidence>
<dbReference type="FunFam" id="2.40.30.10:FF:000015">
    <property type="entry name" value="Translation factor GUF1, mitochondrial"/>
    <property type="match status" value="1"/>
</dbReference>
<dbReference type="PROSITE" id="PS00301">
    <property type="entry name" value="G_TR_1"/>
    <property type="match status" value="1"/>
</dbReference>
<dbReference type="CDD" id="cd01890">
    <property type="entry name" value="LepA"/>
    <property type="match status" value="1"/>
</dbReference>
<dbReference type="Proteomes" id="UP000248706">
    <property type="component" value="Unassembled WGS sequence"/>
</dbReference>
<dbReference type="FunFam" id="3.30.70.2570:FF:000001">
    <property type="entry name" value="Translation factor GUF1, mitochondrial"/>
    <property type="match status" value="1"/>
</dbReference>
<dbReference type="PRINTS" id="PR00315">
    <property type="entry name" value="ELONGATNFCT"/>
</dbReference>
<keyword evidence="2 12" id="KW-1003">Cell membrane</keyword>
<dbReference type="SUPFAM" id="SSF50447">
    <property type="entry name" value="Translation proteins"/>
    <property type="match status" value="1"/>
</dbReference>
<dbReference type="InterPro" id="IPR005225">
    <property type="entry name" value="Small_GTP-bd"/>
</dbReference>
<dbReference type="Pfam" id="PF06421">
    <property type="entry name" value="LepA_C"/>
    <property type="match status" value="1"/>
</dbReference>
<dbReference type="SUPFAM" id="SSF54980">
    <property type="entry name" value="EF-G C-terminal domain-like"/>
    <property type="match status" value="2"/>
</dbReference>
<dbReference type="InterPro" id="IPR000640">
    <property type="entry name" value="EFG_V-like"/>
</dbReference>
<dbReference type="SUPFAM" id="SSF52540">
    <property type="entry name" value="P-loop containing nucleoside triphosphate hydrolases"/>
    <property type="match status" value="1"/>
</dbReference>
<dbReference type="CDD" id="cd16260">
    <property type="entry name" value="EF4_III"/>
    <property type="match status" value="1"/>
</dbReference>
<evidence type="ECO:0000256" key="12">
    <source>
        <dbReference type="HAMAP-Rule" id="MF_00071"/>
    </source>
</evidence>
<dbReference type="EMBL" id="MCIF01000002">
    <property type="protein sequence ID" value="RAQ95158.1"/>
    <property type="molecule type" value="Genomic_DNA"/>
</dbReference>
<evidence type="ECO:0000259" key="13">
    <source>
        <dbReference type="PROSITE" id="PS51722"/>
    </source>
</evidence>
<dbReference type="InterPro" id="IPR027417">
    <property type="entry name" value="P-loop_NTPase"/>
</dbReference>
<comment type="similarity">
    <text evidence="10">Belongs to the GTP-binding elongation factor family. LepA subfamily.</text>
</comment>
<dbReference type="InterPro" id="IPR031157">
    <property type="entry name" value="G_TR_CS"/>
</dbReference>